<keyword evidence="4" id="KW-0045">Antibiotic biosynthesis</keyword>
<dbReference type="GO" id="GO:0016758">
    <property type="term" value="F:hexosyltransferase activity"/>
    <property type="evidence" value="ECO:0007669"/>
    <property type="project" value="UniProtKB-ARBA"/>
</dbReference>
<dbReference type="CDD" id="cd03784">
    <property type="entry name" value="GT1_Gtf-like"/>
    <property type="match status" value="1"/>
</dbReference>
<dbReference type="GO" id="GO:0008194">
    <property type="term" value="F:UDP-glycosyltransferase activity"/>
    <property type="evidence" value="ECO:0007669"/>
    <property type="project" value="InterPro"/>
</dbReference>
<evidence type="ECO:0000313" key="9">
    <source>
        <dbReference type="Proteomes" id="UP000325529"/>
    </source>
</evidence>
<dbReference type="InterPro" id="IPR030953">
    <property type="entry name" value="Glycosyl_450act"/>
</dbReference>
<evidence type="ECO:0000256" key="3">
    <source>
        <dbReference type="ARBA" id="ARBA00022679"/>
    </source>
</evidence>
<evidence type="ECO:0000259" key="7">
    <source>
        <dbReference type="Pfam" id="PF21036"/>
    </source>
</evidence>
<dbReference type="SUPFAM" id="SSF53756">
    <property type="entry name" value="UDP-Glycosyltransferase/glycogen phosphorylase"/>
    <property type="match status" value="1"/>
</dbReference>
<feature type="domain" description="Erythromycin biosynthesis protein CIII-like N-terminal" evidence="7">
    <location>
        <begin position="22"/>
        <end position="82"/>
    </location>
</feature>
<dbReference type="Pfam" id="PF06722">
    <property type="entry name" value="EryCIII-like_C"/>
    <property type="match status" value="1"/>
</dbReference>
<comment type="similarity">
    <text evidence="1">Belongs to the glycosyltransferase 28 family.</text>
</comment>
<dbReference type="InterPro" id="IPR050426">
    <property type="entry name" value="Glycosyltransferase_28"/>
</dbReference>
<feature type="domain" description="Erythromycin biosynthesis protein CIII-like N-terminal" evidence="7">
    <location>
        <begin position="94"/>
        <end position="276"/>
    </location>
</feature>
<accession>A0A5J6GQ78</accession>
<dbReference type="KEGG" id="ska:CP970_39895"/>
<dbReference type="Gene3D" id="3.40.50.2000">
    <property type="entry name" value="Glycogen Phosphorylase B"/>
    <property type="match status" value="2"/>
</dbReference>
<evidence type="ECO:0000256" key="2">
    <source>
        <dbReference type="ARBA" id="ARBA00022676"/>
    </source>
</evidence>
<reference evidence="8 9" key="1">
    <citation type="submission" date="2017-09" db="EMBL/GenBank/DDBJ databases">
        <authorList>
            <person name="Lee N."/>
            <person name="Cho B.-K."/>
        </authorList>
    </citation>
    <scope>NUCLEOTIDE SEQUENCE [LARGE SCALE GENOMIC DNA]</scope>
    <source>
        <strain evidence="8 9">ATCC 12853</strain>
    </source>
</reference>
<dbReference type="OrthoDB" id="3863369at2"/>
<dbReference type="NCBIfam" id="TIGR04516">
    <property type="entry name" value="glycosyl_450act"/>
    <property type="match status" value="1"/>
</dbReference>
<dbReference type="PANTHER" id="PTHR48050">
    <property type="entry name" value="STEROL 3-BETA-GLUCOSYLTRANSFERASE"/>
    <property type="match status" value="1"/>
</dbReference>
<keyword evidence="9" id="KW-1185">Reference proteome</keyword>
<feature type="region of interest" description="Disordered" evidence="5">
    <location>
        <begin position="66"/>
        <end position="87"/>
    </location>
</feature>
<sequence>MRVLFTPFPATTHVNTQVPLAWALRSAGHDVCVATQPDVCEDILGAGLTAVPIGEVLDVGAKMNQEEAASVDGSDPADEASTADEAQLDADDESWLDVLDIGERRPERLTYDYVHGTLTAWTHVIHQATNPRPVVAELVDFAEDWRPDLVIWDTMYYAGSVAAMATGAAHARLMFGLDLMGRMRARYRTLLSERPPVLREDPMEEWLGSLLAPYGREFAEEAVLGQWTVDPLPTALRLPVDHPYVPVRYVPYNGPSALPDWLREPPPRPRVCLTLGRSFREIVGGDKASVPALLDAVSDLDIEVVATLNADQLAELDGVPDNVRVVDFVPLDLLLPTCAAIIHHGGSGTVATALAHGVPQIMVPARMWCNIPKARRVAELGAGLCRPAEDFSAAELRTMLTRVLGEPSFARSAAALRTQTLAAPAPADLVPVLERLTAAHRGPRSHRTPR</sequence>
<evidence type="ECO:0000259" key="6">
    <source>
        <dbReference type="Pfam" id="PF06722"/>
    </source>
</evidence>
<dbReference type="InterPro" id="IPR048284">
    <property type="entry name" value="EryCIII-like_N"/>
</dbReference>
<keyword evidence="3 8" id="KW-0808">Transferase</keyword>
<dbReference type="AlphaFoldDB" id="A0A5J6GQ78"/>
<evidence type="ECO:0000256" key="5">
    <source>
        <dbReference type="SAM" id="MobiDB-lite"/>
    </source>
</evidence>
<dbReference type="InterPro" id="IPR010610">
    <property type="entry name" value="EryCIII-like_C"/>
</dbReference>
<evidence type="ECO:0000256" key="4">
    <source>
        <dbReference type="ARBA" id="ARBA00023194"/>
    </source>
</evidence>
<keyword evidence="2" id="KW-0328">Glycosyltransferase</keyword>
<dbReference type="GO" id="GO:0017000">
    <property type="term" value="P:antibiotic biosynthetic process"/>
    <property type="evidence" value="ECO:0007669"/>
    <property type="project" value="UniProtKB-KW"/>
</dbReference>
<evidence type="ECO:0000256" key="1">
    <source>
        <dbReference type="ARBA" id="ARBA00006962"/>
    </source>
</evidence>
<proteinExistence type="inferred from homology"/>
<dbReference type="Proteomes" id="UP000325529">
    <property type="component" value="Chromosome"/>
</dbReference>
<dbReference type="InterPro" id="IPR002213">
    <property type="entry name" value="UDP_glucos_trans"/>
</dbReference>
<feature type="compositionally biased region" description="Acidic residues" evidence="5">
    <location>
        <begin position="75"/>
        <end position="87"/>
    </location>
</feature>
<dbReference type="RefSeq" id="WP_055547722.1">
    <property type="nucleotide sequence ID" value="NZ_CP023699.1"/>
</dbReference>
<evidence type="ECO:0000313" key="8">
    <source>
        <dbReference type="EMBL" id="QEU96281.1"/>
    </source>
</evidence>
<dbReference type="PANTHER" id="PTHR48050:SF13">
    <property type="entry name" value="STEROL 3-BETA-GLUCOSYLTRANSFERASE UGT80A2"/>
    <property type="match status" value="1"/>
</dbReference>
<gene>
    <name evidence="8" type="ORF">CP970_39895</name>
</gene>
<protein>
    <submittedName>
        <fullName evidence="8">Activator-dependent family glycosyltransferase</fullName>
    </submittedName>
</protein>
<dbReference type="Pfam" id="PF21036">
    <property type="entry name" value="EryCIII-like_N"/>
    <property type="match status" value="2"/>
</dbReference>
<name>A0A5J6GQ78_STRKN</name>
<feature type="domain" description="Erythromycin biosynthesis protein CIII-like C-terminal" evidence="6">
    <location>
        <begin position="293"/>
        <end position="436"/>
    </location>
</feature>
<dbReference type="EMBL" id="CP023699">
    <property type="protein sequence ID" value="QEU96281.1"/>
    <property type="molecule type" value="Genomic_DNA"/>
</dbReference>
<dbReference type="FunFam" id="3.40.50.2000:FF:000072">
    <property type="entry name" value="Glycosyl transferase"/>
    <property type="match status" value="1"/>
</dbReference>
<organism evidence="8 9">
    <name type="scientific">Streptomyces kanamyceticus</name>
    <dbReference type="NCBI Taxonomy" id="1967"/>
    <lineage>
        <taxon>Bacteria</taxon>
        <taxon>Bacillati</taxon>
        <taxon>Actinomycetota</taxon>
        <taxon>Actinomycetes</taxon>
        <taxon>Kitasatosporales</taxon>
        <taxon>Streptomycetaceae</taxon>
        <taxon>Streptomyces</taxon>
    </lineage>
</organism>